<name>A0ABQ6FN09_9CHLR</name>
<dbReference type="InterPro" id="IPR012348">
    <property type="entry name" value="RNR-like"/>
</dbReference>
<dbReference type="EMBL" id="BSRI01000001">
    <property type="protein sequence ID" value="GLV55077.1"/>
    <property type="molecule type" value="Genomic_DNA"/>
</dbReference>
<evidence type="ECO:0000256" key="4">
    <source>
        <dbReference type="ARBA" id="ARBA00013559"/>
    </source>
</evidence>
<comment type="similarity">
    <text evidence="3">Belongs to the ribonucleoside diphosphate reductase small chain family. R2-like ligand binding oxidase subfamily.</text>
</comment>
<organism evidence="11 12">
    <name type="scientific">Dictyobacter halimunensis</name>
    <dbReference type="NCBI Taxonomy" id="3026934"/>
    <lineage>
        <taxon>Bacteria</taxon>
        <taxon>Bacillati</taxon>
        <taxon>Chloroflexota</taxon>
        <taxon>Ktedonobacteria</taxon>
        <taxon>Ktedonobacterales</taxon>
        <taxon>Dictyobacteraceae</taxon>
        <taxon>Dictyobacter</taxon>
    </lineage>
</organism>
<evidence type="ECO:0000256" key="6">
    <source>
        <dbReference type="ARBA" id="ARBA00023002"/>
    </source>
</evidence>
<accession>A0ABQ6FN09</accession>
<evidence type="ECO:0000256" key="7">
    <source>
        <dbReference type="ARBA" id="ARBA00023004"/>
    </source>
</evidence>
<evidence type="ECO:0000256" key="2">
    <source>
        <dbReference type="ARBA" id="ARBA00001962"/>
    </source>
</evidence>
<dbReference type="InterPro" id="IPR009078">
    <property type="entry name" value="Ferritin-like_SF"/>
</dbReference>
<keyword evidence="7" id="KW-0408">Iron</keyword>
<evidence type="ECO:0000256" key="9">
    <source>
        <dbReference type="ARBA" id="ARBA00031672"/>
    </source>
</evidence>
<keyword evidence="5" id="KW-0479">Metal-binding</keyword>
<protein>
    <recommendedName>
        <fullName evidence="4">R2-like ligand binding oxidase</fullName>
    </recommendedName>
    <alternativeName>
        <fullName evidence="10">Ribonucleotide reductase R2 subunit homolog</fullName>
    </alternativeName>
    <alternativeName>
        <fullName evidence="9">Ribonucleotide reductase small subunit homolog</fullName>
    </alternativeName>
</protein>
<keyword evidence="12" id="KW-1185">Reference proteome</keyword>
<evidence type="ECO:0000313" key="11">
    <source>
        <dbReference type="EMBL" id="GLV55077.1"/>
    </source>
</evidence>
<dbReference type="NCBIfam" id="NF006202">
    <property type="entry name" value="PRK08326.1-5"/>
    <property type="match status" value="1"/>
</dbReference>
<dbReference type="SUPFAM" id="SSF47240">
    <property type="entry name" value="Ferritin-like"/>
    <property type="match status" value="1"/>
</dbReference>
<dbReference type="Gene3D" id="1.10.620.20">
    <property type="entry name" value="Ribonucleotide Reductase, subunit A"/>
    <property type="match status" value="1"/>
</dbReference>
<evidence type="ECO:0000256" key="8">
    <source>
        <dbReference type="ARBA" id="ARBA00023211"/>
    </source>
</evidence>
<evidence type="ECO:0000256" key="10">
    <source>
        <dbReference type="ARBA" id="ARBA00032636"/>
    </source>
</evidence>
<gene>
    <name evidence="11" type="ORF">KDH_19240</name>
</gene>
<dbReference type="NCBIfam" id="NF006200">
    <property type="entry name" value="PRK08326.1-3"/>
    <property type="match status" value="1"/>
</dbReference>
<keyword evidence="6" id="KW-0560">Oxidoreductase</keyword>
<keyword evidence="8" id="KW-0464">Manganese</keyword>
<dbReference type="InterPro" id="IPR033908">
    <property type="entry name" value="R2LOX"/>
</dbReference>
<comment type="cofactor">
    <cofactor evidence="1">
        <name>Mn(2+)</name>
        <dbReference type="ChEBI" id="CHEBI:29035"/>
    </cofactor>
</comment>
<proteinExistence type="inferred from homology"/>
<dbReference type="PANTHER" id="PTHR23409:SF36">
    <property type="entry name" value="R2-LIKE LIGAND BINDING OXIDASE"/>
    <property type="match status" value="1"/>
</dbReference>
<reference evidence="11 12" key="1">
    <citation type="submission" date="2023-02" db="EMBL/GenBank/DDBJ databases">
        <title>Dictyobacter halimunensis sp. nov., a new member of the class Ktedonobacteria from forest soil in a geothermal area.</title>
        <authorList>
            <person name="Rachmania M.K."/>
            <person name="Ningsih F."/>
            <person name="Sakai Y."/>
            <person name="Yabe S."/>
            <person name="Yokota A."/>
            <person name="Sjamsuridzal W."/>
        </authorList>
    </citation>
    <scope>NUCLEOTIDE SEQUENCE [LARGE SCALE GENOMIC DNA]</scope>
    <source>
        <strain evidence="11 12">S3.2.2.5</strain>
    </source>
</reference>
<evidence type="ECO:0000256" key="1">
    <source>
        <dbReference type="ARBA" id="ARBA00001936"/>
    </source>
</evidence>
<comment type="cofactor">
    <cofactor evidence="2">
        <name>Fe cation</name>
        <dbReference type="ChEBI" id="CHEBI:24875"/>
    </cofactor>
</comment>
<dbReference type="Pfam" id="PF00268">
    <property type="entry name" value="Ribonuc_red_sm"/>
    <property type="match status" value="1"/>
</dbReference>
<evidence type="ECO:0000256" key="3">
    <source>
        <dbReference type="ARBA" id="ARBA00007873"/>
    </source>
</evidence>
<dbReference type="RefSeq" id="WP_338249098.1">
    <property type="nucleotide sequence ID" value="NZ_BSRI01000001.1"/>
</dbReference>
<dbReference type="Proteomes" id="UP001344906">
    <property type="component" value="Unassembled WGS sequence"/>
</dbReference>
<evidence type="ECO:0000313" key="12">
    <source>
        <dbReference type="Proteomes" id="UP001344906"/>
    </source>
</evidence>
<dbReference type="CDD" id="cd07911">
    <property type="entry name" value="RNRR2_Rv0233_like"/>
    <property type="match status" value="1"/>
</dbReference>
<sequence>MANLMQHSTFQTTGSVGLRHDTLPMRLYHKAKKLGTWDPRSLDFTQDVLDWQRCSPEEQETLLTLTSLFQAGEESVTLDLLPLITAVAQQGPLEEEMFLTTFLFEEAKHTEFFRRFLDDVASVKKDLHMYHSTSYRKIFYEELPQTMSALLTDTSPAAQVRASVTYNMIVEGVLAETGYQAYFDMLERNQIMPGLKQGITYVKRDESRHIAYGIFLISRLVLQQPELWDMIEVRMNELLPYALGVIQETDSSLPAGEENRFGIRLTDYAGFAMDQFDKRMQKIAKARQQTLDQLFHEQDDLS</sequence>
<dbReference type="PANTHER" id="PTHR23409">
    <property type="entry name" value="RIBONUCLEOSIDE-DIPHOSPHATE REDUCTASE SMALL CHAIN"/>
    <property type="match status" value="1"/>
</dbReference>
<dbReference type="InterPro" id="IPR000358">
    <property type="entry name" value="RNR_small_fam"/>
</dbReference>
<evidence type="ECO:0000256" key="5">
    <source>
        <dbReference type="ARBA" id="ARBA00022723"/>
    </source>
</evidence>
<comment type="caution">
    <text evidence="11">The sequence shown here is derived from an EMBL/GenBank/DDBJ whole genome shotgun (WGS) entry which is preliminary data.</text>
</comment>